<reference evidence="3" key="1">
    <citation type="submission" date="2019-01" db="EMBL/GenBank/DDBJ databases">
        <title>Colletotrichum abscissum LGMF1257.</title>
        <authorList>
            <person name="Baroncelli R."/>
        </authorList>
    </citation>
    <scope>NUCLEOTIDE SEQUENCE</scope>
    <source>
        <strain evidence="3">Ca142</strain>
    </source>
</reference>
<dbReference type="AlphaFoldDB" id="A0A9P9XNJ5"/>
<gene>
    <name evidence="3" type="ORF">CABS02_02734</name>
</gene>
<dbReference type="InterPro" id="IPR021858">
    <property type="entry name" value="Fun_TF"/>
</dbReference>
<evidence type="ECO:0000313" key="4">
    <source>
        <dbReference type="Proteomes" id="UP001056436"/>
    </source>
</evidence>
<accession>A0A9P9XNJ5</accession>
<dbReference type="PANTHER" id="PTHR47784">
    <property type="entry name" value="STEROL UPTAKE CONTROL PROTEIN 2"/>
    <property type="match status" value="1"/>
</dbReference>
<proteinExistence type="predicted"/>
<dbReference type="Pfam" id="PF11951">
    <property type="entry name" value="Fungal_trans_2"/>
    <property type="match status" value="1"/>
</dbReference>
<dbReference type="Pfam" id="PF00172">
    <property type="entry name" value="Zn_clus"/>
    <property type="match status" value="1"/>
</dbReference>
<keyword evidence="1" id="KW-0539">Nucleus</keyword>
<dbReference type="Proteomes" id="UP001056436">
    <property type="component" value="Unassembled WGS sequence"/>
</dbReference>
<evidence type="ECO:0000256" key="1">
    <source>
        <dbReference type="ARBA" id="ARBA00023242"/>
    </source>
</evidence>
<feature type="domain" description="Zn(2)-C6 fungal-type" evidence="2">
    <location>
        <begin position="61"/>
        <end position="81"/>
    </location>
</feature>
<dbReference type="InterPro" id="IPR036864">
    <property type="entry name" value="Zn2-C6_fun-type_DNA-bd_sf"/>
</dbReference>
<protein>
    <submittedName>
        <fullName evidence="3">C6 zinc finger protein</fullName>
    </submittedName>
</protein>
<dbReference type="PANTHER" id="PTHR47784:SF5">
    <property type="entry name" value="STEROL UPTAKE CONTROL PROTEIN 2"/>
    <property type="match status" value="1"/>
</dbReference>
<dbReference type="OrthoDB" id="10265322at2759"/>
<dbReference type="GO" id="GO:0001228">
    <property type="term" value="F:DNA-binding transcription activator activity, RNA polymerase II-specific"/>
    <property type="evidence" value="ECO:0007669"/>
    <property type="project" value="TreeGrafter"/>
</dbReference>
<dbReference type="InterPro" id="IPR001138">
    <property type="entry name" value="Zn2Cys6_DnaBD"/>
</dbReference>
<keyword evidence="4" id="KW-1185">Reference proteome</keyword>
<dbReference type="Gene3D" id="4.10.240.10">
    <property type="entry name" value="Zn(2)-C6 fungal-type DNA-binding domain"/>
    <property type="match status" value="1"/>
</dbReference>
<comment type="caution">
    <text evidence="3">The sequence shown here is derived from an EMBL/GenBank/DDBJ whole genome shotgun (WGS) entry which is preliminary data.</text>
</comment>
<name>A0A9P9XNJ5_9PEZI</name>
<dbReference type="GO" id="GO:0008270">
    <property type="term" value="F:zinc ion binding"/>
    <property type="evidence" value="ECO:0007669"/>
    <property type="project" value="InterPro"/>
</dbReference>
<organism evidence="3 4">
    <name type="scientific">Colletotrichum abscissum</name>
    <dbReference type="NCBI Taxonomy" id="1671311"/>
    <lineage>
        <taxon>Eukaryota</taxon>
        <taxon>Fungi</taxon>
        <taxon>Dikarya</taxon>
        <taxon>Ascomycota</taxon>
        <taxon>Pezizomycotina</taxon>
        <taxon>Sordariomycetes</taxon>
        <taxon>Hypocreomycetidae</taxon>
        <taxon>Glomerellales</taxon>
        <taxon>Glomerellaceae</taxon>
        <taxon>Colletotrichum</taxon>
        <taxon>Colletotrichum acutatum species complex</taxon>
    </lineage>
</organism>
<dbReference type="CDD" id="cd00067">
    <property type="entry name" value="GAL4"/>
    <property type="match status" value="1"/>
</dbReference>
<sequence length="393" mass="44719">MQPNPSRRAHPKTRTGCKTCKSRKIKVSMFGTTAVYGLNARVIVGCSTRISSPGLEAAMLCDEQRPACKNCLKHGVACGFLSSPSLDPMLTLSQHAGELNFLDLELLHHYCNFTAQTLSDNPLLGDFWRLNVVKLGLETDYVMRSILSLAALHLANLRPDRKDQLLEKSMVHHEISSRTAVGLMEHVQDENKAHLFIFSVLTIYIVLANSQYLHESPLASAGQSPDWIVLFCGTRYLVGEPNDNLLISPIITRITAHFQYREGPYHHTHLGDLEANINASEPDNGLLEIYNRAINELYKSYGAFYESAEPQDITDVFIWIAMVADDFLPLLRENRQKALVIFLYFCMLLKRLRSRWWLDGWANNLYAETYGMLDHEHRSWIRDPAMETHELCL</sequence>
<evidence type="ECO:0000313" key="3">
    <source>
        <dbReference type="EMBL" id="KAI3557183.1"/>
    </source>
</evidence>
<dbReference type="EMBL" id="SDAQ01000009">
    <property type="protein sequence ID" value="KAI3557183.1"/>
    <property type="molecule type" value="Genomic_DNA"/>
</dbReference>
<evidence type="ECO:0000259" key="2">
    <source>
        <dbReference type="Pfam" id="PF00172"/>
    </source>
</evidence>
<dbReference type="InterPro" id="IPR053157">
    <property type="entry name" value="Sterol_Uptake_Regulator"/>
</dbReference>